<evidence type="ECO:0000313" key="8">
    <source>
        <dbReference type="EMBL" id="BFO16455.1"/>
    </source>
</evidence>
<feature type="compositionally biased region" description="Low complexity" evidence="7">
    <location>
        <begin position="926"/>
        <end position="955"/>
    </location>
</feature>
<dbReference type="GO" id="GO:0047355">
    <property type="term" value="F:CDP-glycerol glycerophosphotransferase activity"/>
    <property type="evidence" value="ECO:0007669"/>
    <property type="project" value="InterPro"/>
</dbReference>
<keyword evidence="6" id="KW-0472">Membrane</keyword>
<evidence type="ECO:0000256" key="1">
    <source>
        <dbReference type="ARBA" id="ARBA00004202"/>
    </source>
</evidence>
<dbReference type="SUPFAM" id="SSF53756">
    <property type="entry name" value="UDP-Glycosyltransferase/glycogen phosphorylase"/>
    <property type="match status" value="1"/>
</dbReference>
<evidence type="ECO:0000256" key="6">
    <source>
        <dbReference type="ARBA" id="ARBA00023136"/>
    </source>
</evidence>
<feature type="compositionally biased region" description="Low complexity" evidence="7">
    <location>
        <begin position="1036"/>
        <end position="1046"/>
    </location>
</feature>
<dbReference type="PANTHER" id="PTHR37316">
    <property type="entry name" value="TEICHOIC ACID GLYCEROL-PHOSPHATE PRIMASE"/>
    <property type="match status" value="1"/>
</dbReference>
<feature type="compositionally biased region" description="Basic residues" evidence="7">
    <location>
        <begin position="1006"/>
        <end position="1031"/>
    </location>
</feature>
<accession>A0AAT9HH14</accession>
<comment type="similarity">
    <text evidence="2">Belongs to the CDP-glycerol glycerophosphotransferase family.</text>
</comment>
<dbReference type="GO" id="GO:0019350">
    <property type="term" value="P:teichoic acid biosynthetic process"/>
    <property type="evidence" value="ECO:0007669"/>
    <property type="project" value="UniProtKB-KW"/>
</dbReference>
<feature type="compositionally biased region" description="Basic and acidic residues" evidence="7">
    <location>
        <begin position="1159"/>
        <end position="1184"/>
    </location>
</feature>
<keyword evidence="5" id="KW-0777">Teichoic acid biosynthesis</keyword>
<gene>
    <name evidence="8" type="ORF">SHKM778_28430</name>
</gene>
<feature type="region of interest" description="Disordered" evidence="7">
    <location>
        <begin position="1151"/>
        <end position="1275"/>
    </location>
</feature>
<evidence type="ECO:0000256" key="2">
    <source>
        <dbReference type="ARBA" id="ARBA00010488"/>
    </source>
</evidence>
<comment type="subcellular location">
    <subcellularLocation>
        <location evidence="1">Cell membrane</location>
        <topology evidence="1">Peripheral membrane protein</topology>
    </subcellularLocation>
</comment>
<reference evidence="8" key="2">
    <citation type="submission" date="2024-07" db="EMBL/GenBank/DDBJ databases">
        <title>Streptomyces haneummycinica sp. nov., a new antibiotic-producing actinobacterium isolated from marine sediment.</title>
        <authorList>
            <person name="Uemura M."/>
            <person name="Hamada M."/>
            <person name="Hirano S."/>
            <person name="Kobayashi K."/>
            <person name="Ohshiro T."/>
            <person name="Kobayashi T."/>
            <person name="Terahara T."/>
        </authorList>
    </citation>
    <scope>NUCLEOTIDE SEQUENCE</scope>
    <source>
        <strain evidence="8">KM77-8</strain>
    </source>
</reference>
<reference evidence="8" key="1">
    <citation type="submission" date="2024-06" db="EMBL/GenBank/DDBJ databases">
        <authorList>
            <consortium name="consrtm"/>
            <person name="Uemura M."/>
            <person name="Terahara T."/>
        </authorList>
    </citation>
    <scope>NUCLEOTIDE SEQUENCE</scope>
    <source>
        <strain evidence="8">KM77-8</strain>
    </source>
</reference>
<feature type="region of interest" description="Disordered" evidence="7">
    <location>
        <begin position="1287"/>
        <end position="1339"/>
    </location>
</feature>
<evidence type="ECO:0000256" key="5">
    <source>
        <dbReference type="ARBA" id="ARBA00022944"/>
    </source>
</evidence>
<feature type="compositionally biased region" description="Basic residues" evidence="7">
    <location>
        <begin position="979"/>
        <end position="989"/>
    </location>
</feature>
<dbReference type="Gene3D" id="3.40.50.12580">
    <property type="match status" value="1"/>
</dbReference>
<dbReference type="Pfam" id="PF04464">
    <property type="entry name" value="Glyphos_transf"/>
    <property type="match status" value="1"/>
</dbReference>
<dbReference type="GO" id="GO:0005886">
    <property type="term" value="C:plasma membrane"/>
    <property type="evidence" value="ECO:0007669"/>
    <property type="project" value="UniProtKB-SubCell"/>
</dbReference>
<evidence type="ECO:0000256" key="7">
    <source>
        <dbReference type="SAM" id="MobiDB-lite"/>
    </source>
</evidence>
<sequence length="1339" mass="150344">MQSVSRFLGDQNSGEYADSKRKYDLACLKSDLMLHLKVLPDADEEYQHSFVQWANEFLDETDLTIIDELPADARVKWLLVRERRLSELLEVIEFERRGGLMPVQRRFRRYLNYPYLGDREVGLDKKAYRLDKELSLHGSLSGARWSPDSDLLTLTGTAYVRFINVHKKHMSVKAIALRNKKQGRMMITTAKTVYAPQATEDSKQNRYCYDWAGFEARIDTARLKRKGQWVEGTWDVAAGVLSRGLFRYRGIDRGGAGSAANPPYRYVDKNTRILPVFLQGKLKLRVEIVRCRITQHRLVGDQLELRGVYLGPKVPEWGQLRVTSLSGAGRHDARVHFTPGGDGWCTFSARIPLSRLVPKSRVHAGTDADVPQSWNMGANGWKTTFHVEGRKMTMYPVVAEDTPDGHYPMPATLQTREHDREVVVHRNGSGYLVLFERATLPVASRCEWRDDGSLLVQGRYLAADQLTEDEYRAAHLVVRSRAHGAERPVPLTWEGDEFRAVLAPAAMRTLAGDIPLAAGRWDFFLRRQDLSAVAREDRLEDLMVKIEQDLIETFPQDLERNERRYEIQAEAYDRLSLLVHSAMPDQARGPYRQKILRTKAYPDARRQPVRDAVLFDAFKGTQYSDSPRALHEELLRRRVDLEQLWVVRDDQVQVPPTATPVRMWSPQWYEALATSRYVVANNHLPDWFQKRDGQVVVQTWHGTPLKKIGHDIESIHFADQRYLERVEKEVENWDMLVSPNSFSTPILQRAFGFPGEMVESGYPRNDILRRPDTEDQERRIRRRIGLPEGKRVVLYAPTWRDDQFYAPGKYKLDFRIDLAAARAELGDDHVLMVRRHPNVVDPVPGAGDGFVFDVSDYPDMADLSLITDVMITDYSSLMFDYVNTGRPILFFTYDLDHYRDTLRGFYFDFEGSAPGPCSTRPRNWWRPSATSTPSRTSTPSGTAGSRTSSATWTTGTPPPGSRTGCWSPAVTSPRPGNRAARRHGRHPAHGKGDDPRATACLGLVRRPPHDHGTHRRRAQAARRRPRLRRRDRVTPVVSAASAGAGVHPDQHGTVVGHPGVAHPAPEHGQPGEQVVQLVPRHMGRPRRPRGVALPVRTVGVLRPHPRERVVLPGRIHVQIPAVHDPLPGHGTHQRLQLIVAELPGRMRPVAAARGQMRGTHRDVVRRDERAEDSAPHPDRGLERGHRTHGRQRIRGQQGVPGPSPLGRPAAHRGAAPVPPAPQVGPELGVPGSPEGRAHRLDIGRAGLLQEQDPRPGTGGQVLHPAPLRLPAAGTGTVPVPDTAHVPGRHGQWPGLGGERTGPPPSPATVARTAADATAASRRRPLGRDDGMRVLNIGPS</sequence>
<feature type="region of interest" description="Disordered" evidence="7">
    <location>
        <begin position="915"/>
        <end position="1050"/>
    </location>
</feature>
<dbReference type="PANTHER" id="PTHR37316:SF3">
    <property type="entry name" value="TEICHOIC ACID GLYCEROL-PHOSPHATE TRANSFERASE"/>
    <property type="match status" value="1"/>
</dbReference>
<name>A0AAT9HH14_9ACTN</name>
<dbReference type="Gene3D" id="3.40.50.11820">
    <property type="match status" value="1"/>
</dbReference>
<dbReference type="InterPro" id="IPR051612">
    <property type="entry name" value="Teichoic_Acid_Biosynth"/>
</dbReference>
<evidence type="ECO:0000256" key="4">
    <source>
        <dbReference type="ARBA" id="ARBA00022679"/>
    </source>
</evidence>
<organism evidence="8">
    <name type="scientific">Streptomyces haneummycinicus</name>
    <dbReference type="NCBI Taxonomy" id="3074435"/>
    <lineage>
        <taxon>Bacteria</taxon>
        <taxon>Bacillati</taxon>
        <taxon>Actinomycetota</taxon>
        <taxon>Actinomycetes</taxon>
        <taxon>Kitasatosporales</taxon>
        <taxon>Streptomycetaceae</taxon>
        <taxon>Streptomyces</taxon>
    </lineage>
</organism>
<proteinExistence type="inferred from homology"/>
<dbReference type="InterPro" id="IPR007554">
    <property type="entry name" value="Glycerophosphate_synth"/>
</dbReference>
<dbReference type="EMBL" id="AP035768">
    <property type="protein sequence ID" value="BFO16455.1"/>
    <property type="molecule type" value="Genomic_DNA"/>
</dbReference>
<keyword evidence="3" id="KW-1003">Cell membrane</keyword>
<dbReference type="InterPro" id="IPR043149">
    <property type="entry name" value="TagF_N"/>
</dbReference>
<protein>
    <submittedName>
        <fullName evidence="8">Uncharacterized protein</fullName>
    </submittedName>
</protein>
<keyword evidence="4" id="KW-0808">Transferase</keyword>
<dbReference type="InterPro" id="IPR043148">
    <property type="entry name" value="TagF_C"/>
</dbReference>
<evidence type="ECO:0000256" key="3">
    <source>
        <dbReference type="ARBA" id="ARBA00022475"/>
    </source>
</evidence>
<feature type="compositionally biased region" description="Low complexity" evidence="7">
    <location>
        <begin position="1307"/>
        <end position="1319"/>
    </location>
</feature>